<evidence type="ECO:0000313" key="7">
    <source>
        <dbReference type="Proteomes" id="UP001207930"/>
    </source>
</evidence>
<dbReference type="PROSITE" id="PS00941">
    <property type="entry name" value="CARBOXYLESTERASE_B_2"/>
    <property type="match status" value="1"/>
</dbReference>
<dbReference type="Gene3D" id="3.40.50.1820">
    <property type="entry name" value="alpha/beta hydrolase"/>
    <property type="match status" value="1"/>
</dbReference>
<dbReference type="SUPFAM" id="SSF53474">
    <property type="entry name" value="alpha/beta-Hydrolases"/>
    <property type="match status" value="1"/>
</dbReference>
<dbReference type="InterPro" id="IPR019826">
    <property type="entry name" value="Carboxylesterase_B_AS"/>
</dbReference>
<keyword evidence="4" id="KW-0732">Signal</keyword>
<dbReference type="InterPro" id="IPR050654">
    <property type="entry name" value="AChE-related_enzymes"/>
</dbReference>
<protein>
    <recommendedName>
        <fullName evidence="4">Carboxylic ester hydrolase</fullName>
        <ecNumber evidence="4">3.1.1.-</ecNumber>
    </recommendedName>
</protein>
<evidence type="ECO:0000259" key="5">
    <source>
        <dbReference type="Pfam" id="PF00135"/>
    </source>
</evidence>
<dbReference type="PROSITE" id="PS00122">
    <property type="entry name" value="CARBOXYLESTERASE_B_1"/>
    <property type="match status" value="1"/>
</dbReference>
<dbReference type="EMBL" id="JAPDDS010000001">
    <property type="protein sequence ID" value="MCW1883526.1"/>
    <property type="molecule type" value="Genomic_DNA"/>
</dbReference>
<name>A0ABT3FIY8_9BACT</name>
<evidence type="ECO:0000256" key="3">
    <source>
        <dbReference type="ARBA" id="ARBA00023157"/>
    </source>
</evidence>
<dbReference type="InterPro" id="IPR000997">
    <property type="entry name" value="Cholinesterase"/>
</dbReference>
<evidence type="ECO:0000256" key="4">
    <source>
        <dbReference type="RuleBase" id="RU361235"/>
    </source>
</evidence>
<dbReference type="PRINTS" id="PR00878">
    <property type="entry name" value="CHOLNESTRASE"/>
</dbReference>
<dbReference type="RefSeq" id="WP_264499485.1">
    <property type="nucleotide sequence ID" value="NZ_JAPDDS010000001.1"/>
</dbReference>
<dbReference type="EC" id="3.1.1.-" evidence="4"/>
<keyword evidence="3" id="KW-1015">Disulfide bond</keyword>
<dbReference type="InterPro" id="IPR002018">
    <property type="entry name" value="CarbesteraseB"/>
</dbReference>
<keyword evidence="7" id="KW-1185">Reference proteome</keyword>
<proteinExistence type="inferred from homology"/>
<organism evidence="6 7">
    <name type="scientific">Luteolibacter flavescens</name>
    <dbReference type="NCBI Taxonomy" id="1859460"/>
    <lineage>
        <taxon>Bacteria</taxon>
        <taxon>Pseudomonadati</taxon>
        <taxon>Verrucomicrobiota</taxon>
        <taxon>Verrucomicrobiia</taxon>
        <taxon>Verrucomicrobiales</taxon>
        <taxon>Verrucomicrobiaceae</taxon>
        <taxon>Luteolibacter</taxon>
    </lineage>
</organism>
<gene>
    <name evidence="6" type="ORF">OKA04_02230</name>
</gene>
<dbReference type="PANTHER" id="PTHR43918">
    <property type="entry name" value="ACETYLCHOLINESTERASE"/>
    <property type="match status" value="1"/>
</dbReference>
<evidence type="ECO:0000256" key="2">
    <source>
        <dbReference type="ARBA" id="ARBA00022801"/>
    </source>
</evidence>
<comment type="similarity">
    <text evidence="1 4">Belongs to the type-B carboxylesterase/lipase family.</text>
</comment>
<evidence type="ECO:0000313" key="6">
    <source>
        <dbReference type="EMBL" id="MCW1883526.1"/>
    </source>
</evidence>
<comment type="caution">
    <text evidence="6">The sequence shown here is derived from an EMBL/GenBank/DDBJ whole genome shotgun (WGS) entry which is preliminary data.</text>
</comment>
<feature type="chain" id="PRO_5045009808" description="Carboxylic ester hydrolase" evidence="4">
    <location>
        <begin position="27"/>
        <end position="519"/>
    </location>
</feature>
<feature type="signal peptide" evidence="4">
    <location>
        <begin position="1"/>
        <end position="26"/>
    </location>
</feature>
<evidence type="ECO:0000256" key="1">
    <source>
        <dbReference type="ARBA" id="ARBA00005964"/>
    </source>
</evidence>
<reference evidence="6 7" key="1">
    <citation type="submission" date="2022-10" db="EMBL/GenBank/DDBJ databases">
        <title>Luteolibacter flavescens strain MCCC 1K03193, whole genome shotgun sequencing project.</title>
        <authorList>
            <person name="Zhao G."/>
            <person name="Shen L."/>
        </authorList>
    </citation>
    <scope>NUCLEOTIDE SEQUENCE [LARGE SCALE GENOMIC DNA]</scope>
    <source>
        <strain evidence="6 7">MCCC 1K03193</strain>
    </source>
</reference>
<dbReference type="Proteomes" id="UP001207930">
    <property type="component" value="Unassembled WGS sequence"/>
</dbReference>
<sequence>MKSLVMPFSGKAALLALLIAPLSSLADEGKDVPALQVRVTGGTIEGSTGTDASVRAFKGIPFAKPPVGELRWKAPQPAEAWDGVKKATTYAPGPIQESVLNLMLGAPTDFSEDCLYLNVWTPAKSAGERLPVMYWIHGGAFAMGSTSTPIYDGSQLTKRGVVVVSVGYRLGAFGFLAHPELTKEGGKGNFGLLDQIAGLKWVRENIAAFGGDPGCVTIFGESAGSVSVGLLATSPKAKDLFHRVIAQSGSSFSPPKTANEAGHFVPTLQLAEVEGVKFLEKLGAKDIAAARALPAKKVLKGGFAPMPCIDADVVPMDSHTAFLRGEFNDTPVMTGSNSDDGGMFALATTPGRFRETAATFGEHADKILAAYPHAKWSESSRAGKDAIRDICFAWPAWTWARLQSAHGKNKAFLYYYDHRNSPDKGADHGAEIAYIFGNVARSKPADRAMSDLVSSYWVNFAKTGDPNGPGLPEWTAFTGKSGKAMDLDAQPGMHPVPNLEQLKVWDAYYESCREKAQAP</sequence>
<dbReference type="InterPro" id="IPR029058">
    <property type="entry name" value="AB_hydrolase_fold"/>
</dbReference>
<dbReference type="Pfam" id="PF00135">
    <property type="entry name" value="COesterase"/>
    <property type="match status" value="1"/>
</dbReference>
<dbReference type="InterPro" id="IPR019819">
    <property type="entry name" value="Carboxylesterase_B_CS"/>
</dbReference>
<feature type="domain" description="Carboxylesterase type B" evidence="5">
    <location>
        <begin position="36"/>
        <end position="505"/>
    </location>
</feature>
<keyword evidence="2 4" id="KW-0378">Hydrolase</keyword>
<accession>A0ABT3FIY8</accession>
<dbReference type="PANTHER" id="PTHR43918:SF4">
    <property type="entry name" value="CARBOXYLIC ESTER HYDROLASE"/>
    <property type="match status" value="1"/>
</dbReference>